<dbReference type="Proteomes" id="UP001295423">
    <property type="component" value="Unassembled WGS sequence"/>
</dbReference>
<evidence type="ECO:0008006" key="4">
    <source>
        <dbReference type="Google" id="ProtNLM"/>
    </source>
</evidence>
<gene>
    <name evidence="2" type="ORF">CYCCA115_LOCUS5813</name>
</gene>
<keyword evidence="1" id="KW-1133">Transmembrane helix</keyword>
<reference evidence="2" key="1">
    <citation type="submission" date="2023-08" db="EMBL/GenBank/DDBJ databases">
        <authorList>
            <person name="Audoor S."/>
            <person name="Bilcke G."/>
        </authorList>
    </citation>
    <scope>NUCLEOTIDE SEQUENCE</scope>
</reference>
<evidence type="ECO:0000313" key="2">
    <source>
        <dbReference type="EMBL" id="CAJ1937778.1"/>
    </source>
</evidence>
<feature type="transmembrane region" description="Helical" evidence="1">
    <location>
        <begin position="82"/>
        <end position="109"/>
    </location>
</feature>
<keyword evidence="3" id="KW-1185">Reference proteome</keyword>
<dbReference type="AlphaFoldDB" id="A0AAD2CNI4"/>
<feature type="transmembrane region" description="Helical" evidence="1">
    <location>
        <begin position="191"/>
        <end position="217"/>
    </location>
</feature>
<evidence type="ECO:0000313" key="3">
    <source>
        <dbReference type="Proteomes" id="UP001295423"/>
    </source>
</evidence>
<accession>A0AAD2CNI4</accession>
<comment type="caution">
    <text evidence="2">The sequence shown here is derived from an EMBL/GenBank/DDBJ whole genome shotgun (WGS) entry which is preliminary data.</text>
</comment>
<name>A0AAD2CNI4_9STRA</name>
<sequence length="307" mass="34174">MSSEQDNNSDNNFNRLSLGATLQKTFHLYARGFKILTTLSVLTMALIGFTWCILLVSLIPFFDIEADKLSDPNYLLAHIGGFYAMIGIFQLVCVVIASVMTGPLIRAIVDLYIGKQPNLKHCLKVGVMRAPTIFCTSFLSFFLVTFGMIFLMFPGLYIGVRLFFVGPIIIVEGLGIFASMKRSWDLIAGSWCYVFCTVIFCQIFLVMLNVVFTQIILGIDATGALFSVYGTLASLVPGIIVNPIFSIVMTLMYLNMRIEKEGLNQNELIRNMGEAGALENAYTPLLDEEDFEESPLALNQQLDLEDV</sequence>
<proteinExistence type="predicted"/>
<organism evidence="2 3">
    <name type="scientific">Cylindrotheca closterium</name>
    <dbReference type="NCBI Taxonomy" id="2856"/>
    <lineage>
        <taxon>Eukaryota</taxon>
        <taxon>Sar</taxon>
        <taxon>Stramenopiles</taxon>
        <taxon>Ochrophyta</taxon>
        <taxon>Bacillariophyta</taxon>
        <taxon>Bacillariophyceae</taxon>
        <taxon>Bacillariophycidae</taxon>
        <taxon>Bacillariales</taxon>
        <taxon>Bacillariaceae</taxon>
        <taxon>Cylindrotheca</taxon>
    </lineage>
</organism>
<dbReference type="EMBL" id="CAKOGP040000668">
    <property type="protein sequence ID" value="CAJ1937778.1"/>
    <property type="molecule type" value="Genomic_DNA"/>
</dbReference>
<feature type="transmembrane region" description="Helical" evidence="1">
    <location>
        <begin position="229"/>
        <end position="254"/>
    </location>
</feature>
<protein>
    <recommendedName>
        <fullName evidence="4">Glycerophosphoryl diester phosphodiesterase membrane domain-containing protein</fullName>
    </recommendedName>
</protein>
<feature type="transmembrane region" description="Helical" evidence="1">
    <location>
        <begin position="35"/>
        <end position="62"/>
    </location>
</feature>
<keyword evidence="1" id="KW-0472">Membrane</keyword>
<evidence type="ECO:0000256" key="1">
    <source>
        <dbReference type="SAM" id="Phobius"/>
    </source>
</evidence>
<keyword evidence="1" id="KW-0812">Transmembrane</keyword>
<feature type="transmembrane region" description="Helical" evidence="1">
    <location>
        <begin position="158"/>
        <end position="179"/>
    </location>
</feature>
<feature type="transmembrane region" description="Helical" evidence="1">
    <location>
        <begin position="130"/>
        <end position="152"/>
    </location>
</feature>